<dbReference type="EMBL" id="CM000764">
    <property type="protein sequence ID" value="OQU83199.1"/>
    <property type="molecule type" value="Genomic_DNA"/>
</dbReference>
<proteinExistence type="predicted"/>
<feature type="region of interest" description="Disordered" evidence="1">
    <location>
        <begin position="123"/>
        <end position="159"/>
    </location>
</feature>
<name>A0A1Z5RHW5_SORBI</name>
<dbReference type="InParanoid" id="A0A1Z5RHW5"/>
<dbReference type="EMBL" id="CM000764">
    <property type="protein sequence ID" value="OQU83200.1"/>
    <property type="molecule type" value="Genomic_DNA"/>
</dbReference>
<feature type="non-terminal residue" evidence="2">
    <location>
        <position position="1"/>
    </location>
</feature>
<dbReference type="Gramene" id="OQU83200">
    <property type="protein sequence ID" value="OQU83200"/>
    <property type="gene ID" value="SORBI_3005G091400"/>
</dbReference>
<gene>
    <name evidence="2" type="ORF">SORBI_3005G091400</name>
</gene>
<dbReference type="Gramene" id="OQU83192">
    <property type="protein sequence ID" value="OQU83192"/>
    <property type="gene ID" value="SORBI_3005G091400"/>
</dbReference>
<dbReference type="Gramene" id="OQU83199">
    <property type="protein sequence ID" value="OQU83199"/>
    <property type="gene ID" value="SORBI_3005G091400"/>
</dbReference>
<dbReference type="ExpressionAtlas" id="A0A1Z5RHW5">
    <property type="expression patterns" value="baseline and differential"/>
</dbReference>
<evidence type="ECO:0000313" key="3">
    <source>
        <dbReference type="Proteomes" id="UP000000768"/>
    </source>
</evidence>
<organism evidence="2 3">
    <name type="scientific">Sorghum bicolor</name>
    <name type="common">Sorghum</name>
    <name type="synonym">Sorghum vulgare</name>
    <dbReference type="NCBI Taxonomy" id="4558"/>
    <lineage>
        <taxon>Eukaryota</taxon>
        <taxon>Viridiplantae</taxon>
        <taxon>Streptophyta</taxon>
        <taxon>Embryophyta</taxon>
        <taxon>Tracheophyta</taxon>
        <taxon>Spermatophyta</taxon>
        <taxon>Magnoliopsida</taxon>
        <taxon>Liliopsida</taxon>
        <taxon>Poales</taxon>
        <taxon>Poaceae</taxon>
        <taxon>PACMAD clade</taxon>
        <taxon>Panicoideae</taxon>
        <taxon>Andropogonodae</taxon>
        <taxon>Andropogoneae</taxon>
        <taxon>Sorghinae</taxon>
        <taxon>Sorghum</taxon>
    </lineage>
</organism>
<reference evidence="2" key="2">
    <citation type="submission" date="2017-02" db="EMBL/GenBank/DDBJ databases">
        <title>WGS assembly of Sorghum bicolor.</title>
        <authorList>
            <person name="Paterson A."/>
            <person name="Mullet J."/>
            <person name="Bowers J."/>
            <person name="Bruggmann R."/>
            <person name="Dubchak I."/>
            <person name="Grimwood J."/>
            <person name="Gundlach H."/>
            <person name="Haberer G."/>
            <person name="Hellsten U."/>
            <person name="Mitros T."/>
            <person name="Poliakov A."/>
            <person name="Schmutz J."/>
            <person name="Spannagl M."/>
            <person name="Tang H."/>
            <person name="Wang X."/>
            <person name="Wicker T."/>
            <person name="Bharti A."/>
            <person name="Chapman J."/>
            <person name="Feltus F."/>
            <person name="Gowik U."/>
            <person name="Grigoriev I."/>
            <person name="Lyons E."/>
            <person name="Maher C."/>
            <person name="Martis M."/>
            <person name="Narechania A."/>
            <person name="Otillar R."/>
            <person name="Penning B."/>
            <person name="Salamov A."/>
            <person name="Wang Y."/>
            <person name="Zhang L."/>
            <person name="Carpita N."/>
            <person name="Freeling M."/>
            <person name="Gingle A."/>
            <person name="Hash C."/>
            <person name="Keller B."/>
            <person name="Klein P."/>
            <person name="Kresovich S."/>
            <person name="Mccann M."/>
            <person name="Ming R."/>
            <person name="Peterson D."/>
            <person name="Rahman M."/>
            <person name="Ware D."/>
            <person name="Westhoff P."/>
            <person name="Mayer K."/>
            <person name="Messing J."/>
            <person name="Sims D."/>
            <person name="Jenkins J."/>
            <person name="Shu S."/>
            <person name="Rokhsar D."/>
        </authorList>
    </citation>
    <scope>NUCLEOTIDE SEQUENCE</scope>
</reference>
<evidence type="ECO:0000256" key="1">
    <source>
        <dbReference type="SAM" id="MobiDB-lite"/>
    </source>
</evidence>
<evidence type="ECO:0000313" key="2">
    <source>
        <dbReference type="EMBL" id="OQU83199.1"/>
    </source>
</evidence>
<feature type="compositionally biased region" description="Low complexity" evidence="1">
    <location>
        <begin position="125"/>
        <end position="140"/>
    </location>
</feature>
<reference evidence="2 3" key="1">
    <citation type="journal article" date="2009" name="Nature">
        <title>The Sorghum bicolor genome and the diversification of grasses.</title>
        <authorList>
            <person name="Paterson A.H."/>
            <person name="Bowers J.E."/>
            <person name="Bruggmann R."/>
            <person name="Dubchak I."/>
            <person name="Grimwood J."/>
            <person name="Gundlach H."/>
            <person name="Haberer G."/>
            <person name="Hellsten U."/>
            <person name="Mitros T."/>
            <person name="Poliakov A."/>
            <person name="Schmutz J."/>
            <person name="Spannagl M."/>
            <person name="Tang H."/>
            <person name="Wang X."/>
            <person name="Wicker T."/>
            <person name="Bharti A.K."/>
            <person name="Chapman J."/>
            <person name="Feltus F.A."/>
            <person name="Gowik U."/>
            <person name="Grigoriev I.V."/>
            <person name="Lyons E."/>
            <person name="Maher C.A."/>
            <person name="Martis M."/>
            <person name="Narechania A."/>
            <person name="Otillar R.P."/>
            <person name="Penning B.W."/>
            <person name="Salamov A.A."/>
            <person name="Wang Y."/>
            <person name="Zhang L."/>
            <person name="Carpita N.C."/>
            <person name="Freeling M."/>
            <person name="Gingle A.R."/>
            <person name="Hash C.T."/>
            <person name="Keller B."/>
            <person name="Klein P."/>
            <person name="Kresovich S."/>
            <person name="McCann M.C."/>
            <person name="Ming R."/>
            <person name="Peterson D.G."/>
            <person name="Mehboob-ur-Rahman"/>
            <person name="Ware D."/>
            <person name="Westhoff P."/>
            <person name="Mayer K.F."/>
            <person name="Messing J."/>
            <person name="Rokhsar D.S."/>
        </authorList>
    </citation>
    <scope>NUCLEOTIDE SEQUENCE [LARGE SCALE GENOMIC DNA]</scope>
    <source>
        <strain evidence="3">cv. BTx623</strain>
    </source>
</reference>
<accession>A0A1Z5RHW5</accession>
<dbReference type="AlphaFoldDB" id="A0A1Z5RHW5"/>
<protein>
    <submittedName>
        <fullName evidence="2">Uncharacterized protein</fullName>
    </submittedName>
</protein>
<reference evidence="3" key="3">
    <citation type="journal article" date="2018" name="Plant J.">
        <title>The Sorghum bicolor reference genome: improved assembly, gene annotations, a transcriptome atlas, and signatures of genome organization.</title>
        <authorList>
            <person name="McCormick R.F."/>
            <person name="Truong S.K."/>
            <person name="Sreedasyam A."/>
            <person name="Jenkins J."/>
            <person name="Shu S."/>
            <person name="Sims D."/>
            <person name="Kennedy M."/>
            <person name="Amirebrahimi M."/>
            <person name="Weers B.D."/>
            <person name="McKinley B."/>
            <person name="Mattison A."/>
            <person name="Morishige D.T."/>
            <person name="Grimwood J."/>
            <person name="Schmutz J."/>
            <person name="Mullet J.E."/>
        </authorList>
    </citation>
    <scope>NUCLEOTIDE SEQUENCE [LARGE SCALE GENOMIC DNA]</scope>
    <source>
        <strain evidence="3">cv. BTx623</strain>
    </source>
</reference>
<dbReference type="EMBL" id="CM000764">
    <property type="protein sequence ID" value="OQU83192.1"/>
    <property type="molecule type" value="Genomic_DNA"/>
</dbReference>
<dbReference type="Proteomes" id="UP000000768">
    <property type="component" value="Chromosome 5"/>
</dbReference>
<keyword evidence="3" id="KW-1185">Reference proteome</keyword>
<sequence>RSKAQEEKLEDHSALYWRQRLLPSLLPDVFCPLLGEELRCMHRHHARSTRGRRSVAPASQLHRVPVLPRVPAIAQAVVGNGDFGDAHQLLDALPARFVVSPLFSFFSFLKLLTTSNKSAIFSDLSPTPSTRTSPYSSPSPLQASAIQRPGHHHTPALPPTSPLSADPSCSFFCLLCLLMWFHFISIFSP</sequence>